<dbReference type="InterPro" id="IPR052096">
    <property type="entry name" value="Endocannabinoid_amidase"/>
</dbReference>
<organism evidence="2 3">
    <name type="scientific">Ancylostoma ceylanicum</name>
    <dbReference type="NCBI Taxonomy" id="53326"/>
    <lineage>
        <taxon>Eukaryota</taxon>
        <taxon>Metazoa</taxon>
        <taxon>Ecdysozoa</taxon>
        <taxon>Nematoda</taxon>
        <taxon>Chromadorea</taxon>
        <taxon>Rhabditida</taxon>
        <taxon>Rhabditina</taxon>
        <taxon>Rhabditomorpha</taxon>
        <taxon>Strongyloidea</taxon>
        <taxon>Ancylostomatidae</taxon>
        <taxon>Ancylostomatinae</taxon>
        <taxon>Ancylostoma</taxon>
    </lineage>
</organism>
<proteinExistence type="predicted"/>
<dbReference type="AlphaFoldDB" id="A0A0D6L743"/>
<reference evidence="2 3" key="1">
    <citation type="submission" date="2013-05" db="EMBL/GenBank/DDBJ databases">
        <title>Draft genome of the parasitic nematode Anyclostoma ceylanicum.</title>
        <authorList>
            <person name="Mitreva M."/>
        </authorList>
    </citation>
    <scope>NUCLEOTIDE SEQUENCE [LARGE SCALE GENOMIC DNA]</scope>
</reference>
<dbReference type="PANTHER" id="PTHR45847:SF6">
    <property type="entry name" value="FATTY ACID AMIDE HYDROLASE"/>
    <property type="match status" value="1"/>
</dbReference>
<dbReference type="SUPFAM" id="SSF75304">
    <property type="entry name" value="Amidase signature (AS) enzymes"/>
    <property type="match status" value="1"/>
</dbReference>
<dbReference type="Proteomes" id="UP000054495">
    <property type="component" value="Unassembled WGS sequence"/>
</dbReference>
<sequence length="196" mass="22457">MGISTFGKKAALSFEIPDGDADRLKTPRDIFQYVADREDPWGAQAKCRRAIEKNEKLRSNGFEEFRSRVATNDAGVIEKRKKILSWTLLELRDRLQRDELNALQALEAYVWKAMELQERLNCCIEVIREAFDTAAEADRIWSGSKEKPPLYGVPFSVKGNFYMPGYDCCIGLAKFLEQPRLEECTFVTHLRNIGAN</sequence>
<feature type="domain" description="Amidase" evidence="1">
    <location>
        <begin position="105"/>
        <end position="195"/>
    </location>
</feature>
<dbReference type="PANTHER" id="PTHR45847">
    <property type="entry name" value="FATTY ACID AMIDE HYDROLASE"/>
    <property type="match status" value="1"/>
</dbReference>
<evidence type="ECO:0000313" key="3">
    <source>
        <dbReference type="Proteomes" id="UP000054495"/>
    </source>
</evidence>
<dbReference type="InterPro" id="IPR023631">
    <property type="entry name" value="Amidase_dom"/>
</dbReference>
<keyword evidence="3" id="KW-1185">Reference proteome</keyword>
<dbReference type="Pfam" id="PF01425">
    <property type="entry name" value="Amidase"/>
    <property type="match status" value="1"/>
</dbReference>
<dbReference type="Gene3D" id="3.90.1300.10">
    <property type="entry name" value="Amidase signature (AS) domain"/>
    <property type="match status" value="1"/>
</dbReference>
<dbReference type="GO" id="GO:0009062">
    <property type="term" value="P:fatty acid catabolic process"/>
    <property type="evidence" value="ECO:0007669"/>
    <property type="project" value="TreeGrafter"/>
</dbReference>
<dbReference type="GO" id="GO:0004040">
    <property type="term" value="F:amidase activity"/>
    <property type="evidence" value="ECO:0007669"/>
    <property type="project" value="TreeGrafter"/>
</dbReference>
<name>A0A0D6L743_9BILA</name>
<protein>
    <recommendedName>
        <fullName evidence="1">Amidase domain-containing protein</fullName>
    </recommendedName>
</protein>
<evidence type="ECO:0000259" key="1">
    <source>
        <dbReference type="Pfam" id="PF01425"/>
    </source>
</evidence>
<dbReference type="EMBL" id="KE125940">
    <property type="protein sequence ID" value="EPB66743.1"/>
    <property type="molecule type" value="Genomic_DNA"/>
</dbReference>
<gene>
    <name evidence="2" type="ORF">ANCCEY_14165</name>
</gene>
<dbReference type="GO" id="GO:0017064">
    <property type="term" value="F:fatty acid amide hydrolase activity"/>
    <property type="evidence" value="ECO:0007669"/>
    <property type="project" value="TreeGrafter"/>
</dbReference>
<accession>A0A0D6L743</accession>
<dbReference type="InterPro" id="IPR036928">
    <property type="entry name" value="AS_sf"/>
</dbReference>
<evidence type="ECO:0000313" key="2">
    <source>
        <dbReference type="EMBL" id="EPB66743.1"/>
    </source>
</evidence>